<sequence>MPITAFITFYRRGDDERTFHNGLVFADPGTSQPDKPVTVYQITDDAHPPKPSSKWKLNHRLTVLSKDSKLTGLVAIASSADYNIGDISAFMNDFGAEPDRREYPGGCIEWNCTWWCIYVLQRLSDSEVLTLPKELRGQALFDRAYLAGQQLKVGRVDYRVLGCPVLSLT</sequence>
<reference evidence="1 2" key="1">
    <citation type="submission" date="2016-07" db="EMBL/GenBank/DDBJ databases">
        <title>Draft genome of the white-rot fungus Obba rivulosa 3A-2.</title>
        <authorList>
            <consortium name="DOE Joint Genome Institute"/>
            <person name="Miettinen O."/>
            <person name="Riley R."/>
            <person name="Acob R."/>
            <person name="Barry K."/>
            <person name="Cullen D."/>
            <person name="De Vries R."/>
            <person name="Hainaut M."/>
            <person name="Hatakka A."/>
            <person name="Henrissat B."/>
            <person name="Hilden K."/>
            <person name="Kuo R."/>
            <person name="Labutti K."/>
            <person name="Lipzen A."/>
            <person name="Makela M.R."/>
            <person name="Sandor L."/>
            <person name="Spatafora J.W."/>
            <person name="Grigoriev I.V."/>
            <person name="Hibbett D.S."/>
        </authorList>
    </citation>
    <scope>NUCLEOTIDE SEQUENCE [LARGE SCALE GENOMIC DNA]</scope>
    <source>
        <strain evidence="1 2">3A-2</strain>
    </source>
</reference>
<gene>
    <name evidence="1" type="ORF">OBBRIDRAFT_179019</name>
</gene>
<protein>
    <submittedName>
        <fullName evidence="1">Uncharacterized protein</fullName>
    </submittedName>
</protein>
<dbReference type="AlphaFoldDB" id="A0A8E2J3R8"/>
<accession>A0A8E2J3R8</accession>
<dbReference type="EMBL" id="KV722346">
    <property type="protein sequence ID" value="OCH94157.1"/>
    <property type="molecule type" value="Genomic_DNA"/>
</dbReference>
<evidence type="ECO:0000313" key="1">
    <source>
        <dbReference type="EMBL" id="OCH94157.1"/>
    </source>
</evidence>
<evidence type="ECO:0000313" key="2">
    <source>
        <dbReference type="Proteomes" id="UP000250043"/>
    </source>
</evidence>
<keyword evidence="2" id="KW-1185">Reference proteome</keyword>
<organism evidence="1 2">
    <name type="scientific">Obba rivulosa</name>
    <dbReference type="NCBI Taxonomy" id="1052685"/>
    <lineage>
        <taxon>Eukaryota</taxon>
        <taxon>Fungi</taxon>
        <taxon>Dikarya</taxon>
        <taxon>Basidiomycota</taxon>
        <taxon>Agaricomycotina</taxon>
        <taxon>Agaricomycetes</taxon>
        <taxon>Polyporales</taxon>
        <taxon>Gelatoporiaceae</taxon>
        <taxon>Obba</taxon>
    </lineage>
</organism>
<dbReference type="Proteomes" id="UP000250043">
    <property type="component" value="Unassembled WGS sequence"/>
</dbReference>
<proteinExistence type="predicted"/>
<name>A0A8E2J3R8_9APHY</name>